<keyword evidence="7" id="KW-0472">Membrane</keyword>
<reference evidence="9" key="2">
    <citation type="journal article" date="2021" name="PeerJ">
        <title>Extensive microbial diversity within the chicken gut microbiome revealed by metagenomics and culture.</title>
        <authorList>
            <person name="Gilroy R."/>
            <person name="Ravi A."/>
            <person name="Getino M."/>
            <person name="Pursley I."/>
            <person name="Horton D.L."/>
            <person name="Alikhan N.F."/>
            <person name="Baker D."/>
            <person name="Gharbi K."/>
            <person name="Hall N."/>
            <person name="Watson M."/>
            <person name="Adriaenssens E.M."/>
            <person name="Foster-Nyarko E."/>
            <person name="Jarju S."/>
            <person name="Secka A."/>
            <person name="Antonio M."/>
            <person name="Oren A."/>
            <person name="Chaudhuri R.R."/>
            <person name="La Ragione R."/>
            <person name="Hildebrand F."/>
            <person name="Pallen M.J."/>
        </authorList>
    </citation>
    <scope>NUCLEOTIDE SEQUENCE</scope>
    <source>
        <strain evidence="9">CHK191-8634</strain>
    </source>
</reference>
<dbReference type="InterPro" id="IPR017871">
    <property type="entry name" value="ABC_transporter-like_CS"/>
</dbReference>
<dbReference type="EMBL" id="DVMR01000033">
    <property type="protein sequence ID" value="HIU43372.1"/>
    <property type="molecule type" value="Genomic_DNA"/>
</dbReference>
<dbReference type="GO" id="GO:0005886">
    <property type="term" value="C:plasma membrane"/>
    <property type="evidence" value="ECO:0007669"/>
    <property type="project" value="UniProtKB-SubCell"/>
</dbReference>
<reference evidence="9" key="1">
    <citation type="submission" date="2020-10" db="EMBL/GenBank/DDBJ databases">
        <authorList>
            <person name="Gilroy R."/>
        </authorList>
    </citation>
    <scope>NUCLEOTIDE SEQUENCE</scope>
    <source>
        <strain evidence="9">CHK191-8634</strain>
    </source>
</reference>
<evidence type="ECO:0000256" key="6">
    <source>
        <dbReference type="ARBA" id="ARBA00022840"/>
    </source>
</evidence>
<name>A0A9D1IWE2_9CLOT</name>
<dbReference type="PROSITE" id="PS00211">
    <property type="entry name" value="ABC_TRANSPORTER_1"/>
    <property type="match status" value="1"/>
</dbReference>
<protein>
    <submittedName>
        <fullName evidence="9">ABC transporter ATP-binding protein</fullName>
    </submittedName>
</protein>
<keyword evidence="4" id="KW-1003">Cell membrane</keyword>
<dbReference type="PANTHER" id="PTHR43297">
    <property type="entry name" value="OLIGOPEPTIDE TRANSPORT ATP-BINDING PROTEIN APPD"/>
    <property type="match status" value="1"/>
</dbReference>
<feature type="domain" description="ABC transporter" evidence="8">
    <location>
        <begin position="5"/>
        <end position="258"/>
    </location>
</feature>
<keyword evidence="6 9" id="KW-0067">ATP-binding</keyword>
<evidence type="ECO:0000259" key="8">
    <source>
        <dbReference type="PROSITE" id="PS50893"/>
    </source>
</evidence>
<dbReference type="GO" id="GO:0005524">
    <property type="term" value="F:ATP binding"/>
    <property type="evidence" value="ECO:0007669"/>
    <property type="project" value="UniProtKB-KW"/>
</dbReference>
<accession>A0A9D1IWE2</accession>
<proteinExistence type="inferred from homology"/>
<evidence type="ECO:0000256" key="5">
    <source>
        <dbReference type="ARBA" id="ARBA00022741"/>
    </source>
</evidence>
<sequence>MDNILEVKNLSVSFMSYIGEIRAVRDVSFSLKPGETLAIVGESGCGKTVTVKALMRLFGNSAAAIKEGSQILFRGQDIVKMKKSELYNIRGSGIGMIFQDPMTSLNPTMNVGAQIVEGIRTHDSKISHRDALARAVKLLELVGIPSPEERIGNYPHQLSGGMRQRVMIAIAIACSPDIIIADEPTTALDVTIQAQVLELLRELKDKLNTAFILVTHDLGIVFDFSDRIQVMYAGRIVERGTKHEIYKNPVHPYTWALLNSIPRRGLQSKDELYSIKGTPPDLMLPLECCPFAPRCDYAMPICKARAPQEVALSDTHGAACWLLHSMAPRVERPGALRGADDE</sequence>
<dbReference type="AlphaFoldDB" id="A0A9D1IWE2"/>
<dbReference type="Proteomes" id="UP000824073">
    <property type="component" value="Unassembled WGS sequence"/>
</dbReference>
<dbReference type="FunFam" id="3.40.50.300:FF:000016">
    <property type="entry name" value="Oligopeptide ABC transporter ATP-binding component"/>
    <property type="match status" value="1"/>
</dbReference>
<comment type="caution">
    <text evidence="9">The sequence shown here is derived from an EMBL/GenBank/DDBJ whole genome shotgun (WGS) entry which is preliminary data.</text>
</comment>
<dbReference type="Gene3D" id="3.40.50.300">
    <property type="entry name" value="P-loop containing nucleotide triphosphate hydrolases"/>
    <property type="match status" value="1"/>
</dbReference>
<comment type="similarity">
    <text evidence="2">Belongs to the ABC transporter superfamily.</text>
</comment>
<dbReference type="PANTHER" id="PTHR43297:SF2">
    <property type="entry name" value="DIPEPTIDE TRANSPORT ATP-BINDING PROTEIN DPPD"/>
    <property type="match status" value="1"/>
</dbReference>
<evidence type="ECO:0000256" key="2">
    <source>
        <dbReference type="ARBA" id="ARBA00005417"/>
    </source>
</evidence>
<dbReference type="Pfam" id="PF00005">
    <property type="entry name" value="ABC_tran"/>
    <property type="match status" value="1"/>
</dbReference>
<gene>
    <name evidence="9" type="ORF">IAB67_03640</name>
</gene>
<dbReference type="InterPro" id="IPR013563">
    <property type="entry name" value="Oligopep_ABC_C"/>
</dbReference>
<dbReference type="SMART" id="SM00382">
    <property type="entry name" value="AAA"/>
    <property type="match status" value="1"/>
</dbReference>
<dbReference type="InterPro" id="IPR027417">
    <property type="entry name" value="P-loop_NTPase"/>
</dbReference>
<dbReference type="CDD" id="cd03257">
    <property type="entry name" value="ABC_NikE_OppD_transporters"/>
    <property type="match status" value="1"/>
</dbReference>
<dbReference type="SUPFAM" id="SSF52540">
    <property type="entry name" value="P-loop containing nucleoside triphosphate hydrolases"/>
    <property type="match status" value="1"/>
</dbReference>
<evidence type="ECO:0000256" key="3">
    <source>
        <dbReference type="ARBA" id="ARBA00022448"/>
    </source>
</evidence>
<keyword evidence="3" id="KW-0813">Transport</keyword>
<evidence type="ECO:0000256" key="4">
    <source>
        <dbReference type="ARBA" id="ARBA00022475"/>
    </source>
</evidence>
<dbReference type="GO" id="GO:0015833">
    <property type="term" value="P:peptide transport"/>
    <property type="evidence" value="ECO:0007669"/>
    <property type="project" value="InterPro"/>
</dbReference>
<dbReference type="InterPro" id="IPR003593">
    <property type="entry name" value="AAA+_ATPase"/>
</dbReference>
<dbReference type="InterPro" id="IPR003439">
    <property type="entry name" value="ABC_transporter-like_ATP-bd"/>
</dbReference>
<comment type="subcellular location">
    <subcellularLocation>
        <location evidence="1">Cell membrane</location>
        <topology evidence="1">Peripheral membrane protein</topology>
    </subcellularLocation>
</comment>
<dbReference type="NCBIfam" id="TIGR01727">
    <property type="entry name" value="oligo_HPY"/>
    <property type="match status" value="1"/>
</dbReference>
<organism evidence="9 10">
    <name type="scientific">Candidatus Ventrousia excrementavium</name>
    <dbReference type="NCBI Taxonomy" id="2840961"/>
    <lineage>
        <taxon>Bacteria</taxon>
        <taxon>Bacillati</taxon>
        <taxon>Bacillota</taxon>
        <taxon>Clostridia</taxon>
        <taxon>Eubacteriales</taxon>
        <taxon>Clostridiaceae</taxon>
        <taxon>Clostridiaceae incertae sedis</taxon>
        <taxon>Candidatus Ventrousia</taxon>
    </lineage>
</organism>
<dbReference type="GO" id="GO:0016887">
    <property type="term" value="F:ATP hydrolysis activity"/>
    <property type="evidence" value="ECO:0007669"/>
    <property type="project" value="InterPro"/>
</dbReference>
<dbReference type="InterPro" id="IPR050388">
    <property type="entry name" value="ABC_Ni/Peptide_Import"/>
</dbReference>
<evidence type="ECO:0000313" key="9">
    <source>
        <dbReference type="EMBL" id="HIU43372.1"/>
    </source>
</evidence>
<evidence type="ECO:0000313" key="10">
    <source>
        <dbReference type="Proteomes" id="UP000824073"/>
    </source>
</evidence>
<dbReference type="Pfam" id="PF08352">
    <property type="entry name" value="oligo_HPY"/>
    <property type="match status" value="1"/>
</dbReference>
<keyword evidence="5" id="KW-0547">Nucleotide-binding</keyword>
<evidence type="ECO:0000256" key="1">
    <source>
        <dbReference type="ARBA" id="ARBA00004202"/>
    </source>
</evidence>
<dbReference type="PROSITE" id="PS50893">
    <property type="entry name" value="ABC_TRANSPORTER_2"/>
    <property type="match status" value="1"/>
</dbReference>
<evidence type="ECO:0000256" key="7">
    <source>
        <dbReference type="ARBA" id="ARBA00023136"/>
    </source>
</evidence>